<reference evidence="1" key="1">
    <citation type="submission" date="2020-05" db="EMBL/GenBank/DDBJ databases">
        <authorList>
            <person name="Chiriac C."/>
            <person name="Salcher M."/>
            <person name="Ghai R."/>
            <person name="Kavagutti S V."/>
        </authorList>
    </citation>
    <scope>NUCLEOTIDE SEQUENCE</scope>
</reference>
<protein>
    <submittedName>
        <fullName evidence="1">Uncharacterized protein</fullName>
    </submittedName>
</protein>
<dbReference type="EMBL" id="LR796923">
    <property type="protein sequence ID" value="CAB4175612.1"/>
    <property type="molecule type" value="Genomic_DNA"/>
</dbReference>
<proteinExistence type="predicted"/>
<name>A0A6J5PWN3_9CAUD</name>
<accession>A0A6J5PWN3</accession>
<gene>
    <name evidence="1" type="ORF">UFOVP972_277</name>
</gene>
<evidence type="ECO:0000313" key="1">
    <source>
        <dbReference type="EMBL" id="CAB4175612.1"/>
    </source>
</evidence>
<organism evidence="1">
    <name type="scientific">uncultured Caudovirales phage</name>
    <dbReference type="NCBI Taxonomy" id="2100421"/>
    <lineage>
        <taxon>Viruses</taxon>
        <taxon>Duplodnaviria</taxon>
        <taxon>Heunggongvirae</taxon>
        <taxon>Uroviricota</taxon>
        <taxon>Caudoviricetes</taxon>
        <taxon>Peduoviridae</taxon>
        <taxon>Maltschvirus</taxon>
        <taxon>Maltschvirus maltsch</taxon>
    </lineage>
</organism>
<sequence>MSYLLNYKNWKALYESQTNIFEDEKDTGSKTATDPFADMPKDLDQRIKYLVNKAVDTDSAAVKAAGKSPSYWVDPWEAIMDWMYAKGDPGKETENVKKLIEYNPNYEKKIEDAKPTMSKAGIAKCMEHWHGIFNDEGKTATSGSYEKGTNMVSNIVDWAYDKGKETKNPQVESAIDALTKLSDPAFVSKLIDKEWKKADAYPTGTGGFKILGKDVAFTGADTQFNKELIVEKSKSMLDKLTSVMKKTGKSPRTGLEVQYTINDEGFSTEGYVTTDDKSMFLIPKLEFKKDLSQEEKDKLMFREKIDATKAKFSKAATASFFIWYSIISNEELFGKLTQRLEDPTYVKTNYVKMTEQDKINIITGILEISTARWAKSKSISPRDAIYWANSIMWWPVKAKETMPQTITVKPAGEGTEIEVENLWDFSWPYAKGAAAGKELAMTYFKSDQAVIQDGKDREIDNAVKQILAEIKSKNGTLKSLSYRIIASTSDEPSAYQANGTVGKPYLASNNNFLVKARAKVIEAALTSAITANAIDSTLVTKDGEDLLANNTMGGVAIYNDKKWMRLDHKDPRATAQTDAEYKALFAKPKHSGILFYVVYTTIEKDKGDPTPEETKVSDYEVVGEWLFQITWSGGGGYRRTTRYTRPRRPIRGINWPKFKFPPMLDVLGVDDLCDAYG</sequence>